<dbReference type="PROSITE" id="PS50113">
    <property type="entry name" value="PAC"/>
    <property type="match status" value="1"/>
</dbReference>
<evidence type="ECO:0000313" key="5">
    <source>
        <dbReference type="EMBL" id="SJX22496.1"/>
    </source>
</evidence>
<name>A0A1R7QEA7_ACIJO</name>
<dbReference type="Pfam" id="PF00563">
    <property type="entry name" value="EAL"/>
    <property type="match status" value="1"/>
</dbReference>
<dbReference type="CDD" id="cd01948">
    <property type="entry name" value="EAL"/>
    <property type="match status" value="1"/>
</dbReference>
<dbReference type="SMART" id="SM00052">
    <property type="entry name" value="EAL"/>
    <property type="match status" value="1"/>
</dbReference>
<dbReference type="InterPro" id="IPR013656">
    <property type="entry name" value="PAS_4"/>
</dbReference>
<evidence type="ECO:0000259" key="4">
    <source>
        <dbReference type="PROSITE" id="PS50887"/>
    </source>
</evidence>
<dbReference type="NCBIfam" id="TIGR00229">
    <property type="entry name" value="sensory_box"/>
    <property type="match status" value="1"/>
</dbReference>
<dbReference type="Proteomes" id="UP000196240">
    <property type="component" value="Unassembled WGS sequence"/>
</dbReference>
<gene>
    <name evidence="5" type="ORF">ACNJC6_02139</name>
</gene>
<dbReference type="PANTHER" id="PTHR44757:SF2">
    <property type="entry name" value="BIOFILM ARCHITECTURE MAINTENANCE PROTEIN MBAA"/>
    <property type="match status" value="1"/>
</dbReference>
<reference evidence="5 6" key="1">
    <citation type="submission" date="2017-02" db="EMBL/GenBank/DDBJ databases">
        <authorList>
            <person name="Peterson S.W."/>
        </authorList>
    </citation>
    <scope>NUCLEOTIDE SEQUENCE [LARGE SCALE GENOMIC DNA]</scope>
    <source>
        <strain evidence="5">C6</strain>
    </source>
</reference>
<feature type="domain" description="EAL" evidence="3">
    <location>
        <begin position="441"/>
        <end position="699"/>
    </location>
</feature>
<dbReference type="Gene3D" id="3.20.20.450">
    <property type="entry name" value="EAL domain"/>
    <property type="match status" value="1"/>
</dbReference>
<evidence type="ECO:0000256" key="1">
    <source>
        <dbReference type="SAM" id="MobiDB-lite"/>
    </source>
</evidence>
<dbReference type="NCBIfam" id="TIGR00254">
    <property type="entry name" value="GGDEF"/>
    <property type="match status" value="1"/>
</dbReference>
<dbReference type="PROSITE" id="PS50887">
    <property type="entry name" value="GGDEF"/>
    <property type="match status" value="1"/>
</dbReference>
<evidence type="ECO:0000313" key="6">
    <source>
        <dbReference type="Proteomes" id="UP000196240"/>
    </source>
</evidence>
<dbReference type="InterPro" id="IPR052155">
    <property type="entry name" value="Biofilm_reg_signaling"/>
</dbReference>
<dbReference type="AlphaFoldDB" id="A0A1R7QEA7"/>
<dbReference type="SUPFAM" id="SSF55785">
    <property type="entry name" value="PYP-like sensor domain (PAS domain)"/>
    <property type="match status" value="2"/>
</dbReference>
<dbReference type="InterPro" id="IPR029787">
    <property type="entry name" value="Nucleotide_cyclase"/>
</dbReference>
<sequence length="699" mass="78996">MSRTHSQPKNKSKNIAYDQQAGKSSTSKKDHHLIDIIPQLFWIHNDVCKYINLPLRQYVGGMDLSADSFNLVEYIHPEDVPALDEFLHQPIIAELTFEKTCRIRNHQGQYHWFLVQGEMDRSTAGFQLSCTDIHQGMKIYIESLALLRAHSDMLNASVDCIIVVEPDGMVTHMNKSACVMLLGSADAKDFGMSWVELLPPAVRKKAKKALHDAGQGQISRFNGMSLSDGKVYYWDNVLTPVLDVDGETQSILCVSRDITLQYLTEQKLKQGSERDELTGLNNRRAFKEKIRKLYSSARDKKQKLAVMLMDLDHFKTINDTLGYAAGDHLLRILSKRLKQILEGRAFLARLGGDEFGVIVPHVQDIGELNQIAQQILQQLEIPITFSGNYINGGMSIGCGLYPDDANDLSELLKCADTALNDVKAQGRGGMRMFDQDMFNAVREQSEQLNCAHQIIRNVAIEAFFQPKVCLDSERIIGYEALLRWRDDQNNIQSPARIAAAFNDYELSSRIGEIMQHQVFKKITEWRAKGLQVVPISINAAPVEFMRDNFAEIFLKRLKAYRIPSKFVEIEVTEYHLAERGYEYVVRALKKLKANGVRIALDDFGTGHSSLTHLRDYPVDIIKVDCSFVQRLSDDKSIYAIVEGLAKLGPILSMDIVAEGIETETQLQLLRDMGCHIGQGYLFSPPVCAQQAEMQLLKLH</sequence>
<dbReference type="Pfam" id="PF08448">
    <property type="entry name" value="PAS_4"/>
    <property type="match status" value="1"/>
</dbReference>
<feature type="region of interest" description="Disordered" evidence="1">
    <location>
        <begin position="1"/>
        <end position="28"/>
    </location>
</feature>
<dbReference type="InterPro" id="IPR035965">
    <property type="entry name" value="PAS-like_dom_sf"/>
</dbReference>
<dbReference type="Gene3D" id="3.30.70.270">
    <property type="match status" value="1"/>
</dbReference>
<feature type="domain" description="GGDEF" evidence="4">
    <location>
        <begin position="302"/>
        <end position="435"/>
    </location>
</feature>
<dbReference type="PANTHER" id="PTHR44757">
    <property type="entry name" value="DIGUANYLATE CYCLASE DGCP"/>
    <property type="match status" value="1"/>
</dbReference>
<dbReference type="SMART" id="SM00267">
    <property type="entry name" value="GGDEF"/>
    <property type="match status" value="1"/>
</dbReference>
<dbReference type="SUPFAM" id="SSF55073">
    <property type="entry name" value="Nucleotide cyclase"/>
    <property type="match status" value="1"/>
</dbReference>
<dbReference type="InterPro" id="IPR000700">
    <property type="entry name" value="PAS-assoc_C"/>
</dbReference>
<dbReference type="InterPro" id="IPR035919">
    <property type="entry name" value="EAL_sf"/>
</dbReference>
<dbReference type="EMBL" id="FUUY01000006">
    <property type="protein sequence ID" value="SJX22496.1"/>
    <property type="molecule type" value="Genomic_DNA"/>
</dbReference>
<proteinExistence type="predicted"/>
<dbReference type="CDD" id="cd01949">
    <property type="entry name" value="GGDEF"/>
    <property type="match status" value="1"/>
</dbReference>
<feature type="domain" description="PAC" evidence="2">
    <location>
        <begin position="217"/>
        <end position="270"/>
    </location>
</feature>
<dbReference type="Pfam" id="PF00990">
    <property type="entry name" value="GGDEF"/>
    <property type="match status" value="1"/>
</dbReference>
<dbReference type="PROSITE" id="PS50883">
    <property type="entry name" value="EAL"/>
    <property type="match status" value="1"/>
</dbReference>
<evidence type="ECO:0000259" key="2">
    <source>
        <dbReference type="PROSITE" id="PS50113"/>
    </source>
</evidence>
<evidence type="ECO:0000259" key="3">
    <source>
        <dbReference type="PROSITE" id="PS50883"/>
    </source>
</evidence>
<dbReference type="InterPro" id="IPR001633">
    <property type="entry name" value="EAL_dom"/>
</dbReference>
<dbReference type="InterPro" id="IPR000014">
    <property type="entry name" value="PAS"/>
</dbReference>
<protein>
    <submittedName>
        <fullName evidence="5">GGDEF/EAL/PAS domain-containing protein</fullName>
    </submittedName>
</protein>
<dbReference type="Gene3D" id="3.30.450.20">
    <property type="entry name" value="PAS domain"/>
    <property type="match status" value="2"/>
</dbReference>
<dbReference type="InterPro" id="IPR000160">
    <property type="entry name" value="GGDEF_dom"/>
</dbReference>
<dbReference type="SUPFAM" id="SSF141868">
    <property type="entry name" value="EAL domain-like"/>
    <property type="match status" value="1"/>
</dbReference>
<dbReference type="CDD" id="cd00130">
    <property type="entry name" value="PAS"/>
    <property type="match status" value="2"/>
</dbReference>
<dbReference type="InterPro" id="IPR043128">
    <property type="entry name" value="Rev_trsase/Diguanyl_cyclase"/>
</dbReference>
<accession>A0A1R7QEA7</accession>
<feature type="compositionally biased region" description="Basic residues" evidence="1">
    <location>
        <begin position="1"/>
        <end position="12"/>
    </location>
</feature>
<organism evidence="5 6">
    <name type="scientific">Acinetobacter johnsonii</name>
    <dbReference type="NCBI Taxonomy" id="40214"/>
    <lineage>
        <taxon>Bacteria</taxon>
        <taxon>Pseudomonadati</taxon>
        <taxon>Pseudomonadota</taxon>
        <taxon>Gammaproteobacteria</taxon>
        <taxon>Moraxellales</taxon>
        <taxon>Moraxellaceae</taxon>
        <taxon>Acinetobacter</taxon>
    </lineage>
</organism>
<dbReference type="RefSeq" id="WP_087013048.1">
    <property type="nucleotide sequence ID" value="NZ_FUUY01000006.1"/>
</dbReference>